<dbReference type="EMBL" id="AYSO01000012">
    <property type="protein sequence ID" value="KIE48123.1"/>
    <property type="molecule type" value="Genomic_DNA"/>
</dbReference>
<proteinExistence type="predicted"/>
<keyword evidence="1" id="KW-0175">Coiled coil</keyword>
<dbReference type="RefSeq" id="WP_039630407.1">
    <property type="nucleotide sequence ID" value="NZ_AYSO01000012.1"/>
</dbReference>
<evidence type="ECO:0000256" key="1">
    <source>
        <dbReference type="SAM" id="Coils"/>
    </source>
</evidence>
<dbReference type="Proteomes" id="UP000031366">
    <property type="component" value="Unassembled WGS sequence"/>
</dbReference>
<dbReference type="OrthoDB" id="88479at2"/>
<dbReference type="STRING" id="29341.RSJ17_11760"/>
<accession>A0A0C1U8S8</accession>
<dbReference type="AlphaFoldDB" id="A0A0C1U8S8"/>
<sequence>MALEAINKVKTAEDQAAQILESALKESKDIIKNAEREADKQYEARLTEAYKEAEQIKSKFVSESEVESEPIMKKGKEEVDHILNVDADKFNSAVKLVIERIVNFNGNS</sequence>
<keyword evidence="3" id="KW-1185">Reference proteome</keyword>
<evidence type="ECO:0000313" key="3">
    <source>
        <dbReference type="Proteomes" id="UP000031366"/>
    </source>
</evidence>
<reference evidence="2 3" key="1">
    <citation type="journal article" date="2015" name="Infect. Genet. Evol.">
        <title>Genomic sequences of six botulinum neurotoxin-producing strains representing three clostridial species illustrate the mobility and diversity of botulinum neurotoxin genes.</title>
        <authorList>
            <person name="Smith T.J."/>
            <person name="Hill K.K."/>
            <person name="Xie G."/>
            <person name="Foley B.T."/>
            <person name="Williamson C.H."/>
            <person name="Foster J.T."/>
            <person name="Johnson S.L."/>
            <person name="Chertkov O."/>
            <person name="Teshima H."/>
            <person name="Gibbons H.S."/>
            <person name="Johnsky L.A."/>
            <person name="Karavis M.A."/>
            <person name="Smith L.A."/>
        </authorList>
    </citation>
    <scope>NUCLEOTIDE SEQUENCE [LARGE SCALE GENOMIC DNA]</scope>
    <source>
        <strain evidence="2 3">CDC 2741</strain>
    </source>
</reference>
<gene>
    <name evidence="2" type="ORF">U732_3872</name>
</gene>
<evidence type="ECO:0000313" key="2">
    <source>
        <dbReference type="EMBL" id="KIE48123.1"/>
    </source>
</evidence>
<organism evidence="2 3">
    <name type="scientific">Clostridium argentinense CDC 2741</name>
    <dbReference type="NCBI Taxonomy" id="1418104"/>
    <lineage>
        <taxon>Bacteria</taxon>
        <taxon>Bacillati</taxon>
        <taxon>Bacillota</taxon>
        <taxon>Clostridia</taxon>
        <taxon>Eubacteriales</taxon>
        <taxon>Clostridiaceae</taxon>
        <taxon>Clostridium</taxon>
    </lineage>
</organism>
<comment type="caution">
    <text evidence="2">The sequence shown here is derived from an EMBL/GenBank/DDBJ whole genome shotgun (WGS) entry which is preliminary data.</text>
</comment>
<dbReference type="Gene3D" id="1.20.5.2950">
    <property type="match status" value="1"/>
</dbReference>
<feature type="coiled-coil region" evidence="1">
    <location>
        <begin position="17"/>
        <end position="44"/>
    </location>
</feature>
<name>A0A0C1U8S8_9CLOT</name>
<protein>
    <submittedName>
        <fullName evidence="2">ATP synthase B/B' CF family protein</fullName>
    </submittedName>
</protein>